<comment type="catalytic activity">
    <reaction evidence="1 9">
        <text>riboflavin(in) = riboflavin(out)</text>
        <dbReference type="Rhea" id="RHEA:35015"/>
        <dbReference type="ChEBI" id="CHEBI:57986"/>
    </reaction>
</comment>
<dbReference type="PANTHER" id="PTHR12929:SF10">
    <property type="entry name" value="RIBOFLAVIN TRANSPORTER"/>
    <property type="match status" value="1"/>
</dbReference>
<dbReference type="AlphaFoldDB" id="A0A914VAT9"/>
<feature type="transmembrane region" description="Helical" evidence="9">
    <location>
        <begin position="7"/>
        <end position="24"/>
    </location>
</feature>
<dbReference type="GO" id="GO:0032217">
    <property type="term" value="F:riboflavin transmembrane transporter activity"/>
    <property type="evidence" value="ECO:0007669"/>
    <property type="project" value="UniProtKB-UniRule"/>
</dbReference>
<sequence length="387" mass="42682">MGGRVNKLEYFLVVMFGSSSWLSTNSIWMELPLLVAELPEGWSLPSYLAVIVQLAVLGPLAYSVISKCIHKELKPAPVITGMLAFGCVCTVLLALFWDRTAFIGDERRSVALFLAFFGLAIVNCTSNVLFMPYMAAFHHSYLTAYFVGMGLSALFPSVVSLIQGAGRYNCISTWHNDTNKTEVVPEFIPSWFGVTIYNFIMFFWMLIALIAFVLLHWTNKFNEQENENGRTKAREKEQIEEDEASPLNTPANQDNGRGLKAIETVEETSVAHGGLVNVHLSSSQYTLLLLLTAWVCALMNGILPSIQSYASLPYGQTTYHLALTLSNIANPIACFVPFFVAVRSIPKLTALTVAATVFSAYTLLLAALSPTPFLLDSSLGNILCVRF</sequence>
<dbReference type="PANTHER" id="PTHR12929">
    <property type="entry name" value="SOLUTE CARRIER FAMILY 52"/>
    <property type="match status" value="1"/>
</dbReference>
<evidence type="ECO:0000313" key="12">
    <source>
        <dbReference type="WBParaSite" id="PSAMB.scaffold1721size28435.g14630.t1"/>
    </source>
</evidence>
<keyword evidence="5 9" id="KW-1003">Cell membrane</keyword>
<evidence type="ECO:0000256" key="3">
    <source>
        <dbReference type="ARBA" id="ARBA00006366"/>
    </source>
</evidence>
<reference evidence="12" key="1">
    <citation type="submission" date="2022-11" db="UniProtKB">
        <authorList>
            <consortium name="WormBaseParasite"/>
        </authorList>
    </citation>
    <scope>IDENTIFICATION</scope>
</reference>
<proteinExistence type="inferred from homology"/>
<feature type="transmembrane region" description="Helical" evidence="9">
    <location>
        <begin position="348"/>
        <end position="368"/>
    </location>
</feature>
<evidence type="ECO:0000256" key="5">
    <source>
        <dbReference type="ARBA" id="ARBA00022475"/>
    </source>
</evidence>
<dbReference type="WBParaSite" id="PSAMB.scaffold1721size28435.g14630.t1">
    <property type="protein sequence ID" value="PSAMB.scaffold1721size28435.g14630.t1"/>
    <property type="gene ID" value="PSAMB.scaffold1721size28435.g14630"/>
</dbReference>
<feature type="compositionally biased region" description="Basic and acidic residues" evidence="10">
    <location>
        <begin position="227"/>
        <end position="237"/>
    </location>
</feature>
<keyword evidence="8 9" id="KW-0472">Membrane</keyword>
<feature type="transmembrane region" description="Helical" evidence="9">
    <location>
        <begin position="285"/>
        <end position="306"/>
    </location>
</feature>
<feature type="compositionally biased region" description="Polar residues" evidence="10">
    <location>
        <begin position="246"/>
        <end position="255"/>
    </location>
</feature>
<comment type="function">
    <text evidence="9">Plasma membrane transporter mediating the uptake by cells of the water soluble vitamin B2/riboflavin that plays a key role in biochemical oxidation-reduction reactions of the carbohydrate, lipid, and amino acid metabolism.</text>
</comment>
<protein>
    <recommendedName>
        <fullName evidence="9">Riboflavin transporter</fullName>
    </recommendedName>
</protein>
<dbReference type="Proteomes" id="UP000887566">
    <property type="component" value="Unplaced"/>
</dbReference>
<dbReference type="InterPro" id="IPR036259">
    <property type="entry name" value="MFS_trans_sf"/>
</dbReference>
<feature type="transmembrane region" description="Helical" evidence="9">
    <location>
        <begin position="44"/>
        <end position="65"/>
    </location>
</feature>
<dbReference type="SUPFAM" id="SSF103473">
    <property type="entry name" value="MFS general substrate transporter"/>
    <property type="match status" value="1"/>
</dbReference>
<feature type="transmembrane region" description="Helical" evidence="9">
    <location>
        <begin position="109"/>
        <end position="130"/>
    </location>
</feature>
<evidence type="ECO:0000256" key="6">
    <source>
        <dbReference type="ARBA" id="ARBA00022692"/>
    </source>
</evidence>
<name>A0A914VAT9_9BILA</name>
<feature type="region of interest" description="Disordered" evidence="10">
    <location>
        <begin position="225"/>
        <end position="256"/>
    </location>
</feature>
<evidence type="ECO:0000256" key="7">
    <source>
        <dbReference type="ARBA" id="ARBA00022989"/>
    </source>
</evidence>
<keyword evidence="6 9" id="KW-0812">Transmembrane</keyword>
<feature type="transmembrane region" description="Helical" evidence="9">
    <location>
        <begin position="142"/>
        <end position="162"/>
    </location>
</feature>
<evidence type="ECO:0000256" key="8">
    <source>
        <dbReference type="ARBA" id="ARBA00023136"/>
    </source>
</evidence>
<dbReference type="GO" id="GO:0005886">
    <property type="term" value="C:plasma membrane"/>
    <property type="evidence" value="ECO:0007669"/>
    <property type="project" value="UniProtKB-SubCell"/>
</dbReference>
<feature type="transmembrane region" description="Helical" evidence="9">
    <location>
        <begin position="77"/>
        <end position="97"/>
    </location>
</feature>
<dbReference type="Pfam" id="PF06237">
    <property type="entry name" value="SLC52_ribofla_tr"/>
    <property type="match status" value="1"/>
</dbReference>
<evidence type="ECO:0000256" key="1">
    <source>
        <dbReference type="ARBA" id="ARBA00000215"/>
    </source>
</evidence>
<feature type="transmembrane region" description="Helical" evidence="9">
    <location>
        <begin position="196"/>
        <end position="215"/>
    </location>
</feature>
<accession>A0A914VAT9</accession>
<feature type="transmembrane region" description="Helical" evidence="9">
    <location>
        <begin position="318"/>
        <end position="341"/>
    </location>
</feature>
<keyword evidence="4 9" id="KW-0813">Transport</keyword>
<organism evidence="11 12">
    <name type="scientific">Plectus sambesii</name>
    <dbReference type="NCBI Taxonomy" id="2011161"/>
    <lineage>
        <taxon>Eukaryota</taxon>
        <taxon>Metazoa</taxon>
        <taxon>Ecdysozoa</taxon>
        <taxon>Nematoda</taxon>
        <taxon>Chromadorea</taxon>
        <taxon>Plectida</taxon>
        <taxon>Plectina</taxon>
        <taxon>Plectoidea</taxon>
        <taxon>Plectidae</taxon>
        <taxon>Plectus</taxon>
    </lineage>
</organism>
<keyword evidence="11" id="KW-1185">Reference proteome</keyword>
<evidence type="ECO:0000256" key="2">
    <source>
        <dbReference type="ARBA" id="ARBA00004651"/>
    </source>
</evidence>
<dbReference type="InterPro" id="IPR009357">
    <property type="entry name" value="Riboflavin_transptr"/>
</dbReference>
<evidence type="ECO:0000256" key="9">
    <source>
        <dbReference type="RuleBase" id="RU368035"/>
    </source>
</evidence>
<evidence type="ECO:0000313" key="11">
    <source>
        <dbReference type="Proteomes" id="UP000887566"/>
    </source>
</evidence>
<comment type="subcellular location">
    <subcellularLocation>
        <location evidence="2 9">Cell membrane</location>
        <topology evidence="2 9">Multi-pass membrane protein</topology>
    </subcellularLocation>
</comment>
<comment type="similarity">
    <text evidence="3 9">Belongs to the riboflavin transporter family.</text>
</comment>
<evidence type="ECO:0000256" key="10">
    <source>
        <dbReference type="SAM" id="MobiDB-lite"/>
    </source>
</evidence>
<evidence type="ECO:0000256" key="4">
    <source>
        <dbReference type="ARBA" id="ARBA00022448"/>
    </source>
</evidence>
<keyword evidence="7 9" id="KW-1133">Transmembrane helix</keyword>